<accession>A0A0A9GTW7</accession>
<reference evidence="1" key="1">
    <citation type="submission" date="2014-09" db="EMBL/GenBank/DDBJ databases">
        <authorList>
            <person name="Magalhaes I.L.F."/>
            <person name="Oliveira U."/>
            <person name="Santos F.R."/>
            <person name="Vidigal T.H.D.A."/>
            <person name="Brescovit A.D."/>
            <person name="Santos A.J."/>
        </authorList>
    </citation>
    <scope>NUCLEOTIDE SEQUENCE</scope>
    <source>
        <tissue evidence="1">Shoot tissue taken approximately 20 cm above the soil surface</tissue>
    </source>
</reference>
<sequence>MRAPTFNKDRKVLALNF</sequence>
<proteinExistence type="predicted"/>
<evidence type="ECO:0000313" key="1">
    <source>
        <dbReference type="EMBL" id="JAE27987.1"/>
    </source>
</evidence>
<name>A0A0A9GTW7_ARUDO</name>
<dbReference type="EMBL" id="GBRH01169909">
    <property type="protein sequence ID" value="JAE27987.1"/>
    <property type="molecule type" value="Transcribed_RNA"/>
</dbReference>
<protein>
    <submittedName>
        <fullName evidence="1">Uncharacterized protein</fullName>
    </submittedName>
</protein>
<reference evidence="1" key="2">
    <citation type="journal article" date="2015" name="Data Brief">
        <title>Shoot transcriptome of the giant reed, Arundo donax.</title>
        <authorList>
            <person name="Barrero R.A."/>
            <person name="Guerrero F.D."/>
            <person name="Moolhuijzen P."/>
            <person name="Goolsby J.A."/>
            <person name="Tidwell J."/>
            <person name="Bellgard S.E."/>
            <person name="Bellgard M.I."/>
        </authorList>
    </citation>
    <scope>NUCLEOTIDE SEQUENCE</scope>
    <source>
        <tissue evidence="1">Shoot tissue taken approximately 20 cm above the soil surface</tissue>
    </source>
</reference>
<organism evidence="1">
    <name type="scientific">Arundo donax</name>
    <name type="common">Giant reed</name>
    <name type="synonym">Donax arundinaceus</name>
    <dbReference type="NCBI Taxonomy" id="35708"/>
    <lineage>
        <taxon>Eukaryota</taxon>
        <taxon>Viridiplantae</taxon>
        <taxon>Streptophyta</taxon>
        <taxon>Embryophyta</taxon>
        <taxon>Tracheophyta</taxon>
        <taxon>Spermatophyta</taxon>
        <taxon>Magnoliopsida</taxon>
        <taxon>Liliopsida</taxon>
        <taxon>Poales</taxon>
        <taxon>Poaceae</taxon>
        <taxon>PACMAD clade</taxon>
        <taxon>Arundinoideae</taxon>
        <taxon>Arundineae</taxon>
        <taxon>Arundo</taxon>
    </lineage>
</organism>
<dbReference type="AlphaFoldDB" id="A0A0A9GTW7"/>